<reference evidence="3" key="1">
    <citation type="journal article" date="2015" name="Nature">
        <title>Complex archaea that bridge the gap between prokaryotes and eukaryotes.</title>
        <authorList>
            <person name="Spang A."/>
            <person name="Saw J.H."/>
            <person name="Jorgensen S.L."/>
            <person name="Zaremba-Niedzwiedzka K."/>
            <person name="Martijn J."/>
            <person name="Lind A.E."/>
            <person name="van Eijk R."/>
            <person name="Schleper C."/>
            <person name="Guy L."/>
            <person name="Ettema T.J."/>
        </authorList>
    </citation>
    <scope>NUCLEOTIDE SEQUENCE</scope>
</reference>
<dbReference type="InterPro" id="IPR000914">
    <property type="entry name" value="SBP_5_dom"/>
</dbReference>
<dbReference type="SUPFAM" id="SSF53850">
    <property type="entry name" value="Periplasmic binding protein-like II"/>
    <property type="match status" value="1"/>
</dbReference>
<name>A0A0F9JAA4_9ZZZZ</name>
<evidence type="ECO:0000313" key="3">
    <source>
        <dbReference type="EMBL" id="KKL96032.1"/>
    </source>
</evidence>
<sequence length="518" mass="57953">MAESGYWNRYWRRRISRRALLGAGAVTAVGVASAAVVGCNDGGSGPTQTTPPTGSPVAAGTPRPGGRITQGRLINALGIDPHIDLTGWDIDQLMYTYLYSWRPSVEEIVTNNLVTEYELPDPLHFNFTLRQGVKVWPAPYGGPAADEELTSLDCKESFLRRGIALTAPDKRFPQRYLHGGGRLETPDPYTFNIVLDRPFVPALQDMANPTWAIVPAKIIEKYPNLGQVAFGSGPFMLEEFRGSERIILKRHPNFFLNPRPWLDEINIIVITEGSSLLAAFRSGQHDVSGAVLTKADADDLMDDGDFVVDKFPSLFYPVIHLKIKRPPFDDPRVREAMDLALDRDDFINVIWSGEGQYNGPIQWPQVKWALPQNELRSFYRYDPERARQLLEEAGLPDGFKVKMKLPRLEGASIIGDSAVVIKDQLSTVGIDVQLDEVELGAYIANVILPGNFDMTFFPNLPWDEPDRPLSFYHSLGVTGAGNWTNYTNPELDKLIDAQAEEFDEEERIKIVLEAQRLI</sequence>
<dbReference type="GO" id="GO:0042597">
    <property type="term" value="C:periplasmic space"/>
    <property type="evidence" value="ECO:0007669"/>
    <property type="project" value="UniProtKB-ARBA"/>
</dbReference>
<feature type="domain" description="Solute-binding protein family 5" evidence="2">
    <location>
        <begin position="111"/>
        <end position="477"/>
    </location>
</feature>
<organism evidence="3">
    <name type="scientific">marine sediment metagenome</name>
    <dbReference type="NCBI Taxonomy" id="412755"/>
    <lineage>
        <taxon>unclassified sequences</taxon>
        <taxon>metagenomes</taxon>
        <taxon>ecological metagenomes</taxon>
    </lineage>
</organism>
<dbReference type="AlphaFoldDB" id="A0A0F9JAA4"/>
<evidence type="ECO:0000256" key="1">
    <source>
        <dbReference type="SAM" id="MobiDB-lite"/>
    </source>
</evidence>
<dbReference type="GO" id="GO:1904680">
    <property type="term" value="F:peptide transmembrane transporter activity"/>
    <property type="evidence" value="ECO:0007669"/>
    <property type="project" value="TreeGrafter"/>
</dbReference>
<dbReference type="GO" id="GO:0015833">
    <property type="term" value="P:peptide transport"/>
    <property type="evidence" value="ECO:0007669"/>
    <property type="project" value="TreeGrafter"/>
</dbReference>
<dbReference type="GO" id="GO:0043190">
    <property type="term" value="C:ATP-binding cassette (ABC) transporter complex"/>
    <property type="evidence" value="ECO:0007669"/>
    <property type="project" value="InterPro"/>
</dbReference>
<dbReference type="PANTHER" id="PTHR30290">
    <property type="entry name" value="PERIPLASMIC BINDING COMPONENT OF ABC TRANSPORTER"/>
    <property type="match status" value="1"/>
</dbReference>
<feature type="region of interest" description="Disordered" evidence="1">
    <location>
        <begin position="42"/>
        <end position="64"/>
    </location>
</feature>
<dbReference type="PIRSF" id="PIRSF002741">
    <property type="entry name" value="MppA"/>
    <property type="match status" value="1"/>
</dbReference>
<dbReference type="InterPro" id="IPR039424">
    <property type="entry name" value="SBP_5"/>
</dbReference>
<protein>
    <recommendedName>
        <fullName evidence="2">Solute-binding protein family 5 domain-containing protein</fullName>
    </recommendedName>
</protein>
<feature type="compositionally biased region" description="Low complexity" evidence="1">
    <location>
        <begin position="46"/>
        <end position="56"/>
    </location>
</feature>
<feature type="non-terminal residue" evidence="3">
    <location>
        <position position="518"/>
    </location>
</feature>
<dbReference type="Pfam" id="PF00496">
    <property type="entry name" value="SBP_bac_5"/>
    <property type="match status" value="1"/>
</dbReference>
<gene>
    <name evidence="3" type="ORF">LCGC14_1848550</name>
</gene>
<dbReference type="EMBL" id="LAZR01018538">
    <property type="protein sequence ID" value="KKL96032.1"/>
    <property type="molecule type" value="Genomic_DNA"/>
</dbReference>
<dbReference type="CDD" id="cd00995">
    <property type="entry name" value="PBP2_NikA_DppA_OppA_like"/>
    <property type="match status" value="1"/>
</dbReference>
<comment type="caution">
    <text evidence="3">The sequence shown here is derived from an EMBL/GenBank/DDBJ whole genome shotgun (WGS) entry which is preliminary data.</text>
</comment>
<dbReference type="Gene3D" id="3.40.190.10">
    <property type="entry name" value="Periplasmic binding protein-like II"/>
    <property type="match status" value="1"/>
</dbReference>
<dbReference type="InterPro" id="IPR030678">
    <property type="entry name" value="Peptide/Ni-bd"/>
</dbReference>
<evidence type="ECO:0000259" key="2">
    <source>
        <dbReference type="Pfam" id="PF00496"/>
    </source>
</evidence>
<accession>A0A0F9JAA4</accession>
<proteinExistence type="predicted"/>
<dbReference type="Gene3D" id="3.10.105.10">
    <property type="entry name" value="Dipeptide-binding Protein, Domain 3"/>
    <property type="match status" value="1"/>
</dbReference>